<protein>
    <submittedName>
        <fullName evidence="2">CUB_2 domain-containing protein</fullName>
    </submittedName>
</protein>
<feature type="domain" description="CUB-like" evidence="1">
    <location>
        <begin position="5"/>
        <end position="115"/>
    </location>
</feature>
<evidence type="ECO:0000259" key="1">
    <source>
        <dbReference type="Pfam" id="PF02408"/>
    </source>
</evidence>
<dbReference type="AlphaFoldDB" id="A0A8R1HXX1"/>
<dbReference type="Pfam" id="PF02408">
    <property type="entry name" value="CUB_2"/>
    <property type="match status" value="1"/>
</dbReference>
<reference evidence="2" key="2">
    <citation type="submission" date="2022-06" db="UniProtKB">
        <authorList>
            <consortium name="EnsemblMetazoa"/>
        </authorList>
    </citation>
    <scope>IDENTIFICATION</scope>
    <source>
        <strain evidence="2">DF5081</strain>
    </source>
</reference>
<accession>A0A8R1HXX1</accession>
<name>A0A8R1HXX1_CAEJA</name>
<sequence>MGISVCPNDFITVEAGTFGVIPPGRVGLSVIPANYNCEYNFLILAGWALHFSISTHYDQLLGDEISFTDSLGEVHVLPTPNQHIDEWSGADNAVLYIRTNSNQSQMFAIYEFVDVKKKYQHVMIPTGEYFSLGHMTNQYYTFYSKARDKVYLFCSFGNEKMVSYCSKFVGILGKHFITSEISKFSKYKAILTSRNQQTTGELFDASEQGAAYTWICSDCKHFYWTVLKLHKSKTTGSKAYIELRSLSPTYNTSTLLNYSISPVLNLHFPQLIPSRMFTMINHYSRIGVMLDTSNSSEFQQTNTFFFSTRFRSYHGKVADTIQWKKGNHFLAQSVGPYVVAGVFILFWQVGCFCCPLELHSLVNDNQKFVFGVNVRDIRIASSGESLTIKTGPSASENNSSFQEL</sequence>
<dbReference type="EnsemblMetazoa" id="CJA14081b.1">
    <property type="protein sequence ID" value="CJA14081b.1"/>
    <property type="gene ID" value="WBGene00133285"/>
</dbReference>
<dbReference type="PANTHER" id="PTHR21447">
    <property type="entry name" value="RING-TYPE DOMAIN-CONTAINING PROTEIN-RELATED"/>
    <property type="match status" value="1"/>
</dbReference>
<dbReference type="Proteomes" id="UP000005237">
    <property type="component" value="Unassembled WGS sequence"/>
</dbReference>
<dbReference type="GO" id="GO:0045121">
    <property type="term" value="C:membrane raft"/>
    <property type="evidence" value="ECO:0007669"/>
    <property type="project" value="TreeGrafter"/>
</dbReference>
<dbReference type="PANTHER" id="PTHR21447:SF1">
    <property type="entry name" value="CUB-LIKE DOMAIN-CONTAINING PROTEIN"/>
    <property type="match status" value="1"/>
</dbReference>
<keyword evidence="3" id="KW-1185">Reference proteome</keyword>
<organism evidence="2 3">
    <name type="scientific">Caenorhabditis japonica</name>
    <dbReference type="NCBI Taxonomy" id="281687"/>
    <lineage>
        <taxon>Eukaryota</taxon>
        <taxon>Metazoa</taxon>
        <taxon>Ecdysozoa</taxon>
        <taxon>Nematoda</taxon>
        <taxon>Chromadorea</taxon>
        <taxon>Rhabditida</taxon>
        <taxon>Rhabditina</taxon>
        <taxon>Rhabditomorpha</taxon>
        <taxon>Rhabditoidea</taxon>
        <taxon>Rhabditidae</taxon>
        <taxon>Peloderinae</taxon>
        <taxon>Caenorhabditis</taxon>
    </lineage>
</organism>
<evidence type="ECO:0000313" key="2">
    <source>
        <dbReference type="EnsemblMetazoa" id="CJA14081b.1"/>
    </source>
</evidence>
<evidence type="ECO:0000313" key="3">
    <source>
        <dbReference type="Proteomes" id="UP000005237"/>
    </source>
</evidence>
<dbReference type="InterPro" id="IPR003366">
    <property type="entry name" value="CUB-like_dom"/>
</dbReference>
<proteinExistence type="predicted"/>
<reference evidence="3" key="1">
    <citation type="submission" date="2010-08" db="EMBL/GenBank/DDBJ databases">
        <authorList>
            <consortium name="Caenorhabditis japonica Sequencing Consortium"/>
            <person name="Wilson R.K."/>
        </authorList>
    </citation>
    <scope>NUCLEOTIDE SEQUENCE [LARGE SCALE GENOMIC DNA]</scope>
    <source>
        <strain evidence="3">DF5081</strain>
    </source>
</reference>
<dbReference type="GO" id="GO:0045087">
    <property type="term" value="P:innate immune response"/>
    <property type="evidence" value="ECO:0007669"/>
    <property type="project" value="TreeGrafter"/>
</dbReference>